<dbReference type="EMBL" id="JBDFQZ010000002">
    <property type="protein sequence ID" value="KAK9747865.1"/>
    <property type="molecule type" value="Genomic_DNA"/>
</dbReference>
<keyword evidence="4" id="KW-1185">Reference proteome</keyword>
<name>A0AAW1MM44_SAPOF</name>
<feature type="region of interest" description="Disordered" evidence="1">
    <location>
        <begin position="58"/>
        <end position="93"/>
    </location>
</feature>
<keyword evidence="2" id="KW-0732">Signal</keyword>
<dbReference type="AlphaFoldDB" id="A0AAW1MM44"/>
<protein>
    <submittedName>
        <fullName evidence="3">Uncharacterized protein</fullName>
    </submittedName>
</protein>
<evidence type="ECO:0000313" key="3">
    <source>
        <dbReference type="EMBL" id="KAK9747865.1"/>
    </source>
</evidence>
<feature type="chain" id="PRO_5043508797" evidence="2">
    <location>
        <begin position="30"/>
        <end position="93"/>
    </location>
</feature>
<feature type="signal peptide" evidence="2">
    <location>
        <begin position="1"/>
        <end position="29"/>
    </location>
</feature>
<gene>
    <name evidence="3" type="ORF">RND81_02G019900</name>
</gene>
<organism evidence="3 4">
    <name type="scientific">Saponaria officinalis</name>
    <name type="common">Common soapwort</name>
    <name type="synonym">Lychnis saponaria</name>
    <dbReference type="NCBI Taxonomy" id="3572"/>
    <lineage>
        <taxon>Eukaryota</taxon>
        <taxon>Viridiplantae</taxon>
        <taxon>Streptophyta</taxon>
        <taxon>Embryophyta</taxon>
        <taxon>Tracheophyta</taxon>
        <taxon>Spermatophyta</taxon>
        <taxon>Magnoliopsida</taxon>
        <taxon>eudicotyledons</taxon>
        <taxon>Gunneridae</taxon>
        <taxon>Pentapetalae</taxon>
        <taxon>Caryophyllales</taxon>
        <taxon>Caryophyllaceae</taxon>
        <taxon>Caryophylleae</taxon>
        <taxon>Saponaria</taxon>
    </lineage>
</organism>
<evidence type="ECO:0000256" key="2">
    <source>
        <dbReference type="SAM" id="SignalP"/>
    </source>
</evidence>
<proteinExistence type="predicted"/>
<evidence type="ECO:0000313" key="4">
    <source>
        <dbReference type="Proteomes" id="UP001443914"/>
    </source>
</evidence>
<dbReference type="Proteomes" id="UP001443914">
    <property type="component" value="Unassembled WGS sequence"/>
</dbReference>
<reference evidence="3" key="1">
    <citation type="submission" date="2024-03" db="EMBL/GenBank/DDBJ databases">
        <title>WGS assembly of Saponaria officinalis var. Norfolk2.</title>
        <authorList>
            <person name="Jenkins J."/>
            <person name="Shu S."/>
            <person name="Grimwood J."/>
            <person name="Barry K."/>
            <person name="Goodstein D."/>
            <person name="Schmutz J."/>
            <person name="Leebens-Mack J."/>
            <person name="Osbourn A."/>
        </authorList>
    </citation>
    <scope>NUCLEOTIDE SEQUENCE [LARGE SCALE GENOMIC DNA]</scope>
    <source>
        <strain evidence="3">JIC</strain>
    </source>
</reference>
<evidence type="ECO:0000256" key="1">
    <source>
        <dbReference type="SAM" id="MobiDB-lite"/>
    </source>
</evidence>
<sequence>MPTSFKSPSIISLSLIFVILINLLFTASSFPQDNDPSGWMLIKDEHDEWKFVASRGVNRRNLRSGPPVTGRPSPKTAPSPGMRRHIEFAPPSR</sequence>
<comment type="caution">
    <text evidence="3">The sequence shown here is derived from an EMBL/GenBank/DDBJ whole genome shotgun (WGS) entry which is preliminary data.</text>
</comment>
<accession>A0AAW1MM44</accession>